<protein>
    <submittedName>
        <fullName evidence="2">Uncharacterized protein</fullName>
    </submittedName>
</protein>
<sequence>MAAAITTGNRRTSRLFRAGRQPPAAAQPRSARSSRSAVPTAAPAQRPSCLWCRADSSPTLPAEWPTPYAAPNPGKSAVDD</sequence>
<feature type="compositionally biased region" description="Polar residues" evidence="1">
    <location>
        <begin position="1"/>
        <end position="10"/>
    </location>
</feature>
<dbReference type="EMBL" id="JAOB01000093">
    <property type="protein sequence ID" value="EUA06776.1"/>
    <property type="molecule type" value="Genomic_DNA"/>
</dbReference>
<feature type="compositionally biased region" description="Low complexity" evidence="1">
    <location>
        <begin position="18"/>
        <end position="44"/>
    </location>
</feature>
<evidence type="ECO:0000313" key="2">
    <source>
        <dbReference type="EMBL" id="EUA06776.1"/>
    </source>
</evidence>
<name>X7YJ21_MYCXE</name>
<evidence type="ECO:0000256" key="1">
    <source>
        <dbReference type="SAM" id="MobiDB-lite"/>
    </source>
</evidence>
<comment type="caution">
    <text evidence="2">The sequence shown here is derived from an EMBL/GenBank/DDBJ whole genome shotgun (WGS) entry which is preliminary data.</text>
</comment>
<feature type="region of interest" description="Disordered" evidence="1">
    <location>
        <begin position="1"/>
        <end position="80"/>
    </location>
</feature>
<gene>
    <name evidence="2" type="ORF">I553_0611</name>
</gene>
<dbReference type="AlphaFoldDB" id="X7YJ21"/>
<proteinExistence type="predicted"/>
<reference evidence="2" key="1">
    <citation type="submission" date="2014-01" db="EMBL/GenBank/DDBJ databases">
        <authorList>
            <person name="Brown-Elliot B."/>
            <person name="Wallace R."/>
            <person name="Lenaerts A."/>
            <person name="Ordway D."/>
            <person name="DeGroote M.A."/>
            <person name="Parker T."/>
            <person name="Sizemore C."/>
            <person name="Tallon L.J."/>
            <person name="Sadzewicz L.K."/>
            <person name="Sengamalay N."/>
            <person name="Fraser C.M."/>
            <person name="Hine E."/>
            <person name="Shefchek K.A."/>
            <person name="Das S.P."/>
            <person name="Tettelin H."/>
        </authorList>
    </citation>
    <scope>NUCLEOTIDE SEQUENCE [LARGE SCALE GENOMIC DNA]</scope>
    <source>
        <strain evidence="2">4042</strain>
    </source>
</reference>
<organism evidence="2">
    <name type="scientific">Mycobacterium xenopi 4042</name>
    <dbReference type="NCBI Taxonomy" id="1299334"/>
    <lineage>
        <taxon>Bacteria</taxon>
        <taxon>Bacillati</taxon>
        <taxon>Actinomycetota</taxon>
        <taxon>Actinomycetes</taxon>
        <taxon>Mycobacteriales</taxon>
        <taxon>Mycobacteriaceae</taxon>
        <taxon>Mycobacterium</taxon>
    </lineage>
</organism>
<accession>X7YJ21</accession>